<dbReference type="HOGENOM" id="CLU_2184038_0_0_1"/>
<feature type="compositionally biased region" description="Basic and acidic residues" evidence="1">
    <location>
        <begin position="24"/>
        <end position="35"/>
    </location>
</feature>
<reference evidence="2" key="2">
    <citation type="submission" date="2012-05" db="EMBL/GenBank/DDBJ databases">
        <title>Annotation of the Genome Sequence of Fusarium oxysporum HDV247.</title>
        <authorList>
            <consortium name="The Broad Institute Genomics Platform"/>
            <person name="Ma L.-J."/>
            <person name="Corby-Kistler H."/>
            <person name="Broz K."/>
            <person name="Gale L.R."/>
            <person name="Jonkers W."/>
            <person name="O'Donnell K."/>
            <person name="Ploetz R."/>
            <person name="Steinberg C."/>
            <person name="Schwartz D.C."/>
            <person name="VanEtten H."/>
            <person name="Zhou S."/>
            <person name="Young S.K."/>
            <person name="Zeng Q."/>
            <person name="Gargeya S."/>
            <person name="Fitzgerald M."/>
            <person name="Abouelleil A."/>
            <person name="Alvarado L."/>
            <person name="Chapman S.B."/>
            <person name="Gainer-Dewar J."/>
            <person name="Goldberg J."/>
            <person name="Griggs A."/>
            <person name="Gujja S."/>
            <person name="Hansen M."/>
            <person name="Howarth C."/>
            <person name="Imamovic A."/>
            <person name="Ireland A."/>
            <person name="Larimer J."/>
            <person name="McCowan C."/>
            <person name="Murphy C."/>
            <person name="Pearson M."/>
            <person name="Poon T.W."/>
            <person name="Priest M."/>
            <person name="Roberts A."/>
            <person name="Saif S."/>
            <person name="Shea T."/>
            <person name="Sykes S."/>
            <person name="Wortman J."/>
            <person name="Nusbaum C."/>
            <person name="Birren B."/>
        </authorList>
    </citation>
    <scope>NUCLEOTIDE SEQUENCE</scope>
    <source>
        <strain evidence="2">HDV247</strain>
    </source>
</reference>
<protein>
    <submittedName>
        <fullName evidence="2">Uncharacterized protein</fullName>
    </submittedName>
</protein>
<accession>W9PTA0</accession>
<proteinExistence type="predicted"/>
<feature type="region of interest" description="Disordered" evidence="1">
    <location>
        <begin position="73"/>
        <end position="109"/>
    </location>
</feature>
<reference evidence="2" key="1">
    <citation type="submission" date="2011-10" db="EMBL/GenBank/DDBJ databases">
        <title>The Genome Sequence of Fusarium oxysporum HDV247.</title>
        <authorList>
            <consortium name="The Broad Institute Genome Sequencing Platform"/>
            <person name="Ma L.-J."/>
            <person name="Gale L.R."/>
            <person name="Schwartz D.C."/>
            <person name="Zhou S."/>
            <person name="Corby-Kistler H."/>
            <person name="Young S.K."/>
            <person name="Zeng Q."/>
            <person name="Gargeya S."/>
            <person name="Fitzgerald M."/>
            <person name="Haas B."/>
            <person name="Abouelleil A."/>
            <person name="Alvarado L."/>
            <person name="Arachchi H.M."/>
            <person name="Berlin A."/>
            <person name="Brown A."/>
            <person name="Chapman S.B."/>
            <person name="Chen Z."/>
            <person name="Dunbar C."/>
            <person name="Freedman E."/>
            <person name="Gearin G."/>
            <person name="Goldberg J."/>
            <person name="Griggs A."/>
            <person name="Gujja S."/>
            <person name="Heiman D."/>
            <person name="Howarth C."/>
            <person name="Larson L."/>
            <person name="Lui A."/>
            <person name="MacDonald P.J.P."/>
            <person name="Montmayeur A."/>
            <person name="Murphy C."/>
            <person name="Neiman D."/>
            <person name="Pearson M."/>
            <person name="Priest M."/>
            <person name="Roberts A."/>
            <person name="Saif S."/>
            <person name="Shea T."/>
            <person name="Shenoy N."/>
            <person name="Sisk P."/>
            <person name="Stolte C."/>
            <person name="Sykes S."/>
            <person name="Wortman J."/>
            <person name="Nusbaum C."/>
            <person name="Birren B."/>
        </authorList>
    </citation>
    <scope>NUCLEOTIDE SEQUENCE [LARGE SCALE GENOMIC DNA]</scope>
    <source>
        <strain evidence="2">HDV247</strain>
    </source>
</reference>
<gene>
    <name evidence="2" type="ORF">FOVG_08006</name>
</gene>
<feature type="compositionally biased region" description="Basic and acidic residues" evidence="1">
    <location>
        <begin position="99"/>
        <end position="109"/>
    </location>
</feature>
<sequence length="109" mass="12727">MQKMQLSRLTREEEKESLKRRRERREAGGDGEKKKVPAPTKLLLFIPSYRYQTRPRLRITALDLIRNSIRKKKTSEKTTKLQGPMNRGPELGLVAGQSRPHDVREIMES</sequence>
<organism evidence="2">
    <name type="scientific">Fusarium oxysporum f. sp. pisi HDV247</name>
    <dbReference type="NCBI Taxonomy" id="1080344"/>
    <lineage>
        <taxon>Eukaryota</taxon>
        <taxon>Fungi</taxon>
        <taxon>Dikarya</taxon>
        <taxon>Ascomycota</taxon>
        <taxon>Pezizomycotina</taxon>
        <taxon>Sordariomycetes</taxon>
        <taxon>Hypocreomycetidae</taxon>
        <taxon>Hypocreales</taxon>
        <taxon>Nectriaceae</taxon>
        <taxon>Fusarium</taxon>
        <taxon>Fusarium oxysporum species complex</taxon>
    </lineage>
</organism>
<dbReference type="Proteomes" id="UP000030751">
    <property type="component" value="Unassembled WGS sequence"/>
</dbReference>
<name>W9PTA0_FUSOX</name>
<dbReference type="EMBL" id="JH650972">
    <property type="protein sequence ID" value="EXA42955.1"/>
    <property type="molecule type" value="Genomic_DNA"/>
</dbReference>
<evidence type="ECO:0000313" key="2">
    <source>
        <dbReference type="EMBL" id="EXA42955.1"/>
    </source>
</evidence>
<evidence type="ECO:0000256" key="1">
    <source>
        <dbReference type="SAM" id="MobiDB-lite"/>
    </source>
</evidence>
<dbReference type="AlphaFoldDB" id="W9PTA0"/>
<feature type="region of interest" description="Disordered" evidence="1">
    <location>
        <begin position="1"/>
        <end position="36"/>
    </location>
</feature>